<evidence type="ECO:0000256" key="5">
    <source>
        <dbReference type="ARBA" id="ARBA00023128"/>
    </source>
</evidence>
<dbReference type="RefSeq" id="XP_044316747.1">
    <property type="nucleotide sequence ID" value="XM_044460812.1"/>
</dbReference>
<keyword evidence="3" id="KW-0689">Ribosomal protein</keyword>
<evidence type="ECO:0000256" key="4">
    <source>
        <dbReference type="ARBA" id="ARBA00023054"/>
    </source>
</evidence>
<evidence type="ECO:0000256" key="1">
    <source>
        <dbReference type="ARBA" id="ARBA00004173"/>
    </source>
</evidence>
<dbReference type="Pfam" id="PF01161">
    <property type="entry name" value="PBP"/>
    <property type="match status" value="1"/>
</dbReference>
<evidence type="ECO:0000256" key="7">
    <source>
        <dbReference type="ARBA" id="ARBA00038016"/>
    </source>
</evidence>
<dbReference type="Proteomes" id="UP001652680">
    <property type="component" value="Unassembled WGS sequence"/>
</dbReference>
<dbReference type="PANTHER" id="PTHR11362:SF133">
    <property type="entry name" value="LARGE RIBOSOMAL SUBUNIT PROTEIN ML38"/>
    <property type="match status" value="1"/>
</dbReference>
<evidence type="ECO:0000256" key="8">
    <source>
        <dbReference type="ARBA" id="ARBA00039444"/>
    </source>
</evidence>
<proteinExistence type="inferred from homology"/>
<dbReference type="EnsemblMetazoa" id="XM_044460812.1">
    <property type="protein sequence ID" value="XP_044316747.1"/>
    <property type="gene ID" value="LOC123037946"/>
</dbReference>
<evidence type="ECO:0000256" key="10">
    <source>
        <dbReference type="SAM" id="MobiDB-lite"/>
    </source>
</evidence>
<dbReference type="InterPro" id="IPR035810">
    <property type="entry name" value="PEBP_euk"/>
</dbReference>
<accession>A0ABM5JD53</accession>
<dbReference type="InterPro" id="IPR036610">
    <property type="entry name" value="PEBP-like_sf"/>
</dbReference>
<evidence type="ECO:0000256" key="3">
    <source>
        <dbReference type="ARBA" id="ARBA00022980"/>
    </source>
</evidence>
<feature type="region of interest" description="Disordered" evidence="10">
    <location>
        <begin position="1"/>
        <end position="31"/>
    </location>
</feature>
<keyword evidence="4" id="KW-0175">Coiled coil</keyword>
<protein>
    <recommendedName>
        <fullName evidence="8">Large ribosomal subunit protein mL38</fullName>
    </recommendedName>
    <alternativeName>
        <fullName evidence="9">39S ribosomal protein L38, mitochondrial</fullName>
    </alternativeName>
</protein>
<dbReference type="PANTHER" id="PTHR11362">
    <property type="entry name" value="PHOSPHATIDYLETHANOLAMINE-BINDING PROTEIN"/>
    <property type="match status" value="1"/>
</dbReference>
<evidence type="ECO:0000313" key="11">
    <source>
        <dbReference type="EnsemblMetazoa" id="XP_044316747.1"/>
    </source>
</evidence>
<evidence type="ECO:0000313" key="12">
    <source>
        <dbReference type="Proteomes" id="UP001652680"/>
    </source>
</evidence>
<evidence type="ECO:0000256" key="9">
    <source>
        <dbReference type="ARBA" id="ARBA00041206"/>
    </source>
</evidence>
<dbReference type="SUPFAM" id="SSF49777">
    <property type="entry name" value="PEBP-like"/>
    <property type="match status" value="1"/>
</dbReference>
<reference evidence="11" key="2">
    <citation type="submission" date="2025-05" db="UniProtKB">
        <authorList>
            <consortium name="EnsemblMetazoa"/>
        </authorList>
    </citation>
    <scope>IDENTIFICATION</scope>
</reference>
<evidence type="ECO:0000256" key="2">
    <source>
        <dbReference type="ARBA" id="ARBA00022946"/>
    </source>
</evidence>
<comment type="subcellular location">
    <subcellularLocation>
        <location evidence="1">Mitochondrion</location>
    </subcellularLocation>
</comment>
<keyword evidence="12" id="KW-1185">Reference proteome</keyword>
<comment type="similarity">
    <text evidence="7">Belongs to the phosphatidylethanolamine-binding protein family. Mitochondrion-specific ribosomal protein mL38 subfamily.</text>
</comment>
<dbReference type="InterPro" id="IPR008914">
    <property type="entry name" value="PEBP"/>
</dbReference>
<reference evidence="12" key="1">
    <citation type="journal article" date="2021" name="Elife">
        <title>Highly contiguous assemblies of 101 drosophilid genomes.</title>
        <authorList>
            <person name="Kim B.Y."/>
            <person name="Wang J.R."/>
            <person name="Miller D.E."/>
            <person name="Barmina O."/>
            <person name="Delaney E."/>
            <person name="Thompson A."/>
            <person name="Comeault A.A."/>
            <person name="Peede D."/>
            <person name="D'Agostino E.R."/>
            <person name="Pelaez J."/>
            <person name="Aguilar J.M."/>
            <person name="Haji D."/>
            <person name="Matsunaga T."/>
            <person name="Armstrong E.E."/>
            <person name="Zych M."/>
            <person name="Ogawa Y."/>
            <person name="Stamenkovic-Radak M."/>
            <person name="Jelic M."/>
            <person name="Veselinovic M.S."/>
            <person name="Tanaskovic M."/>
            <person name="Eric P."/>
            <person name="Gao J.J."/>
            <person name="Katoh T.K."/>
            <person name="Toda M.J."/>
            <person name="Watabe H."/>
            <person name="Watada M."/>
            <person name="Davis J.S."/>
            <person name="Moyle L.C."/>
            <person name="Manoli G."/>
            <person name="Bertolini E."/>
            <person name="Kostal V."/>
            <person name="Hawley R.S."/>
            <person name="Takahashi A."/>
            <person name="Jones C.D."/>
            <person name="Price D.K."/>
            <person name="Whiteman N."/>
            <person name="Kopp A."/>
            <person name="Matute D.R."/>
            <person name="Petrov D.A."/>
        </authorList>
    </citation>
    <scope>NUCLEOTIDE SEQUENCE [LARGE SCALE GENOMIC DNA]</scope>
</reference>
<sequence length="445" mass="50925">MGGRKRKATPRVKTQRASAKHKPMSVEKEKENPTWIYSSLFPFQNSPSHRTKRVGQLELADHHSTLLQGHRHAGAILGAEETATDPEVAARINIGFPQLKESRSAQLKARLEHLKAQRSSKELEQLARTNKLIIDLDKVQRTYVKTTGQHDLRLLADHYGIFEHLFGSAYFVPRVPLSISYEVDGDSLAPVYNGNVIKPAEAAKAPQISFDGLLDPITGQAAGQDTYWTLLATNPDAHYTNATAECLHWFIANIPNGKVGDGQVLAEYLPPFPPRGVGYQRMVFVLYKQEARLDLGSYQLADADYNNLEKRTFSTLDFYRQHQEQLTPAGLAFYQTNWDESLTHLYHDVLKSKEPVYEYDFPKPYLADQKFFPLKQPFNLYMDKHRDQKQVNKEYLERKLAKTHPFEGPEQSLRFPNAHPIRDVPSWLKTEIRKQRLGTGRVQDY</sequence>
<feature type="compositionally biased region" description="Basic residues" evidence="10">
    <location>
        <begin position="1"/>
        <end position="23"/>
    </location>
</feature>
<keyword evidence="5" id="KW-0496">Mitochondrion</keyword>
<dbReference type="GeneID" id="123037946"/>
<dbReference type="CDD" id="cd00866">
    <property type="entry name" value="PEBP_euk"/>
    <property type="match status" value="1"/>
</dbReference>
<dbReference type="Gene3D" id="3.90.280.10">
    <property type="entry name" value="PEBP-like"/>
    <property type="match status" value="1"/>
</dbReference>
<keyword evidence="2" id="KW-0809">Transit peptide</keyword>
<keyword evidence="6" id="KW-0687">Ribonucleoprotein</keyword>
<name>A0ABM5JD53_DRORH</name>
<organism evidence="11 12">
    <name type="scientific">Drosophila rhopaloa</name>
    <name type="common">Fruit fly</name>
    <dbReference type="NCBI Taxonomy" id="1041015"/>
    <lineage>
        <taxon>Eukaryota</taxon>
        <taxon>Metazoa</taxon>
        <taxon>Ecdysozoa</taxon>
        <taxon>Arthropoda</taxon>
        <taxon>Hexapoda</taxon>
        <taxon>Insecta</taxon>
        <taxon>Pterygota</taxon>
        <taxon>Neoptera</taxon>
        <taxon>Endopterygota</taxon>
        <taxon>Diptera</taxon>
        <taxon>Brachycera</taxon>
        <taxon>Muscomorpha</taxon>
        <taxon>Ephydroidea</taxon>
        <taxon>Drosophilidae</taxon>
        <taxon>Drosophila</taxon>
        <taxon>Sophophora</taxon>
    </lineage>
</organism>
<evidence type="ECO:0000256" key="6">
    <source>
        <dbReference type="ARBA" id="ARBA00023274"/>
    </source>
</evidence>